<gene>
    <name evidence="1" type="ORF">CTEN210_13282</name>
</gene>
<evidence type="ECO:0000313" key="2">
    <source>
        <dbReference type="Proteomes" id="UP001054902"/>
    </source>
</evidence>
<protein>
    <submittedName>
        <fullName evidence="1">Uncharacterized protein</fullName>
    </submittedName>
</protein>
<accession>A0AAD3HB30</accession>
<keyword evidence="2" id="KW-1185">Reference proteome</keyword>
<dbReference type="EMBL" id="BLLK01000056">
    <property type="protein sequence ID" value="GFH56806.1"/>
    <property type="molecule type" value="Genomic_DNA"/>
</dbReference>
<sequence>MSVRETAEKHKSLLSRIEEAIIPLQEQKLWNDDKFFKEVNKMLMCGKFNEGRIASIVARALFDIKISQPDIEVVKKLIKAFPGALNCKDRRGTSDCIPIQMLLVYYIKENKKSDEEMGCFGTSYLSALALEGMKHNVGGANMRGGLLNNVHELPKELRCLGKINTFQYLVLGTHGDNDNDLNALKDLRRNGLLLREDIVNQSLLFYSSFNVKSGKKTEYMVSWDPAALCTTRVNNSPLLHAIINYKEPELGKVGFVHSVYYSFKYKRNILFQKDNDDKTAFKLALEKFGEEWTMYWLKLIFKNVSGPSLLHNALLHEPQFLNLFLKYFADLYHLRDEEGRTLTQVMLSKKRDYLEENAMLWMNLSTDQLEEKDPHTTLRPFAAVASGDDANLDLSFRILRKHPSIMEVILEQREKMAIKMKNKKRKAQVGFEECRKKKIREAAETTA</sequence>
<name>A0AAD3HB30_9STRA</name>
<dbReference type="Proteomes" id="UP001054902">
    <property type="component" value="Unassembled WGS sequence"/>
</dbReference>
<organism evidence="1 2">
    <name type="scientific">Chaetoceros tenuissimus</name>
    <dbReference type="NCBI Taxonomy" id="426638"/>
    <lineage>
        <taxon>Eukaryota</taxon>
        <taxon>Sar</taxon>
        <taxon>Stramenopiles</taxon>
        <taxon>Ochrophyta</taxon>
        <taxon>Bacillariophyta</taxon>
        <taxon>Coscinodiscophyceae</taxon>
        <taxon>Chaetocerotophycidae</taxon>
        <taxon>Chaetocerotales</taxon>
        <taxon>Chaetocerotaceae</taxon>
        <taxon>Chaetoceros</taxon>
    </lineage>
</organism>
<dbReference type="AlphaFoldDB" id="A0AAD3HB30"/>
<reference evidence="1 2" key="1">
    <citation type="journal article" date="2021" name="Sci. Rep.">
        <title>The genome of the diatom Chaetoceros tenuissimus carries an ancient integrated fragment of an extant virus.</title>
        <authorList>
            <person name="Hongo Y."/>
            <person name="Kimura K."/>
            <person name="Takaki Y."/>
            <person name="Yoshida Y."/>
            <person name="Baba S."/>
            <person name="Kobayashi G."/>
            <person name="Nagasaki K."/>
            <person name="Hano T."/>
            <person name="Tomaru Y."/>
        </authorList>
    </citation>
    <scope>NUCLEOTIDE SEQUENCE [LARGE SCALE GENOMIC DNA]</scope>
    <source>
        <strain evidence="1 2">NIES-3715</strain>
    </source>
</reference>
<evidence type="ECO:0000313" key="1">
    <source>
        <dbReference type="EMBL" id="GFH56806.1"/>
    </source>
</evidence>
<proteinExistence type="predicted"/>
<comment type="caution">
    <text evidence="1">The sequence shown here is derived from an EMBL/GenBank/DDBJ whole genome shotgun (WGS) entry which is preliminary data.</text>
</comment>